<keyword evidence="4" id="KW-1185">Reference proteome</keyword>
<dbReference type="InterPro" id="IPR029058">
    <property type="entry name" value="AB_hydrolase_fold"/>
</dbReference>
<dbReference type="Gene3D" id="3.40.50.1820">
    <property type="entry name" value="alpha/beta hydrolase"/>
    <property type="match status" value="1"/>
</dbReference>
<proteinExistence type="predicted"/>
<keyword evidence="1" id="KW-0732">Signal</keyword>
<dbReference type="PANTHER" id="PTHR43037">
    <property type="entry name" value="UNNAMED PRODUCT-RELATED"/>
    <property type="match status" value="1"/>
</dbReference>
<dbReference type="Pfam" id="PF01738">
    <property type="entry name" value="DLH"/>
    <property type="match status" value="1"/>
</dbReference>
<dbReference type="RefSeq" id="WP_317903866.1">
    <property type="nucleotide sequence ID" value="NZ_JAIRBC010000042.1"/>
</dbReference>
<evidence type="ECO:0000256" key="1">
    <source>
        <dbReference type="ARBA" id="ARBA00022729"/>
    </source>
</evidence>
<comment type="caution">
    <text evidence="3">The sequence shown here is derived from an EMBL/GenBank/DDBJ whole genome shotgun (WGS) entry which is preliminary data.</text>
</comment>
<dbReference type="InterPro" id="IPR050955">
    <property type="entry name" value="Plant_Biomass_Hydrol_Est"/>
</dbReference>
<dbReference type="GO" id="GO:0016787">
    <property type="term" value="F:hydrolase activity"/>
    <property type="evidence" value="ECO:0007669"/>
    <property type="project" value="UniProtKB-KW"/>
</dbReference>
<dbReference type="Proteomes" id="UP001200642">
    <property type="component" value="Unassembled WGS sequence"/>
</dbReference>
<dbReference type="InterPro" id="IPR002925">
    <property type="entry name" value="Dienelactn_hydro"/>
</dbReference>
<dbReference type="SUPFAM" id="SSF53474">
    <property type="entry name" value="alpha/beta-Hydrolases"/>
    <property type="match status" value="1"/>
</dbReference>
<protein>
    <submittedName>
        <fullName evidence="3">Dienelactone hydrolase family protein</fullName>
    </submittedName>
</protein>
<reference evidence="3" key="1">
    <citation type="submission" date="2023-02" db="EMBL/GenBank/DDBJ databases">
        <title>Genome of Flavobacteriaceae gen. nov. sp. strain F89.</title>
        <authorList>
            <person name="Wang Y."/>
        </authorList>
    </citation>
    <scope>NUCLEOTIDE SEQUENCE</scope>
    <source>
        <strain evidence="3">F89</strain>
    </source>
</reference>
<evidence type="ECO:0000313" key="4">
    <source>
        <dbReference type="Proteomes" id="UP001200642"/>
    </source>
</evidence>
<dbReference type="EMBL" id="JAIRBC010000042">
    <property type="protein sequence ID" value="MCG2462730.1"/>
    <property type="molecule type" value="Genomic_DNA"/>
</dbReference>
<dbReference type="PANTHER" id="PTHR43037:SF1">
    <property type="entry name" value="BLL1128 PROTEIN"/>
    <property type="match status" value="1"/>
</dbReference>
<keyword evidence="3" id="KW-0378">Hydrolase</keyword>
<sequence>MKATAVVKKSEIKKIAMDAGIHDYALKMTNGKKWDVRILIPIMGKEQKYPLVLALHWAGDQEAYRTYSECLVFPAFQNINTFIVVPTSDGSHWIDPKTETRVIDLLRKLKIRFPIAKDQIVVTGYSNGGIGSWKYAEAYPNLFSAAIPMAGYYEKKKIRIPVYTIHGEKDELFKVSIVQNAMAQSKKMGSPIDLSIVKGLSHYMACSYTDVLHEKALHLQETIFKNVEHQ</sequence>
<gene>
    <name evidence="3" type="ORF">K8352_18350</name>
</gene>
<name>A0AAE3EYA5_9FLAO</name>
<dbReference type="AlphaFoldDB" id="A0AAE3EYA5"/>
<evidence type="ECO:0000313" key="3">
    <source>
        <dbReference type="EMBL" id="MCG2462730.1"/>
    </source>
</evidence>
<accession>A0AAE3EYA5</accession>
<organism evidence="3 4">
    <name type="scientific">Cerina litoralis</name>
    <dbReference type="NCBI Taxonomy" id="2874477"/>
    <lineage>
        <taxon>Bacteria</taxon>
        <taxon>Pseudomonadati</taxon>
        <taxon>Bacteroidota</taxon>
        <taxon>Flavobacteriia</taxon>
        <taxon>Flavobacteriales</taxon>
        <taxon>Flavobacteriaceae</taxon>
        <taxon>Cerina</taxon>
    </lineage>
</organism>
<feature type="domain" description="Dienelactone hydrolase" evidence="2">
    <location>
        <begin position="104"/>
        <end position="216"/>
    </location>
</feature>
<evidence type="ECO:0000259" key="2">
    <source>
        <dbReference type="Pfam" id="PF01738"/>
    </source>
</evidence>